<evidence type="ECO:0000313" key="3">
    <source>
        <dbReference type="Proteomes" id="UP001295794"/>
    </source>
</evidence>
<name>A0AAD2K2B9_9AGAR</name>
<evidence type="ECO:0000313" key="2">
    <source>
        <dbReference type="EMBL" id="CAK5273731.1"/>
    </source>
</evidence>
<comment type="caution">
    <text evidence="2">The sequence shown here is derived from an EMBL/GenBank/DDBJ whole genome shotgun (WGS) entry which is preliminary data.</text>
</comment>
<dbReference type="EMBL" id="CAVNYO010000399">
    <property type="protein sequence ID" value="CAK5273731.1"/>
    <property type="molecule type" value="Genomic_DNA"/>
</dbReference>
<reference evidence="2" key="1">
    <citation type="submission" date="2023-11" db="EMBL/GenBank/DDBJ databases">
        <authorList>
            <person name="De Vega J J."/>
            <person name="De Vega J J."/>
        </authorList>
    </citation>
    <scope>NUCLEOTIDE SEQUENCE</scope>
</reference>
<keyword evidence="3" id="KW-1185">Reference proteome</keyword>
<feature type="non-terminal residue" evidence="2">
    <location>
        <position position="1"/>
    </location>
</feature>
<protein>
    <submittedName>
        <fullName evidence="2">Uncharacterized protein</fullName>
    </submittedName>
</protein>
<sequence length="566" mass="61609">DSASIMSAGARSLVGSLYSLTIGGERVQKRRRPQFSDLGAPEWHPEDKVPIPDDMPGTVSRSDIGAYTVAHGTVLPLRLDDKSHWLSLILYNHAAETSLAAMYHNEAKICGELRLSIEKPKSISSLDIWLAAIAPNGQLLSLTANLWSRHKGDPKHPGAKNPSVFKDKFPSGTYVFPFELPAFPRFVQVSHPDHENQRGMVALPPSGKVKFTCGVGVRRDSVGGINEDMDMILQYIPLTRNLPKAPSPFPFLTSREEWPFKRESIGGWVLTPFGGRGRIGTDIVEVEGILGVQDPAVFQAGQTVDFVLLLWSKSADAITLLAQPAAISVGHYKADLMPSSEALRPRSQSRQTRTLERTADGRIWLAESGRPAQGESAPPLVYLSHVPELAPPSSPKTPTLPSRMQSFVSADDPEEEENQLEAADQFDDAFGDTEQIVRLEGEIVIPPSRPVSYRYTELGREYSLQLHITHPQYAHISPTGAGLVAEVPLWITADRPIHSGPVDLNADADYLASLPLKGATIPVGPGAIRWPKSVGERARHPRGGKPKLGQAFLGLRSLPGQSVGVS</sequence>
<feature type="region of interest" description="Disordered" evidence="1">
    <location>
        <begin position="340"/>
        <end position="362"/>
    </location>
</feature>
<evidence type="ECO:0000256" key="1">
    <source>
        <dbReference type="SAM" id="MobiDB-lite"/>
    </source>
</evidence>
<feature type="region of interest" description="Disordered" evidence="1">
    <location>
        <begin position="31"/>
        <end position="53"/>
    </location>
</feature>
<gene>
    <name evidence="2" type="ORF">MYCIT1_LOCUS20399</name>
</gene>
<dbReference type="AlphaFoldDB" id="A0AAD2K2B9"/>
<dbReference type="Proteomes" id="UP001295794">
    <property type="component" value="Unassembled WGS sequence"/>
</dbReference>
<proteinExistence type="predicted"/>
<organism evidence="2 3">
    <name type="scientific">Mycena citricolor</name>
    <dbReference type="NCBI Taxonomy" id="2018698"/>
    <lineage>
        <taxon>Eukaryota</taxon>
        <taxon>Fungi</taxon>
        <taxon>Dikarya</taxon>
        <taxon>Basidiomycota</taxon>
        <taxon>Agaricomycotina</taxon>
        <taxon>Agaricomycetes</taxon>
        <taxon>Agaricomycetidae</taxon>
        <taxon>Agaricales</taxon>
        <taxon>Marasmiineae</taxon>
        <taxon>Mycenaceae</taxon>
        <taxon>Mycena</taxon>
    </lineage>
</organism>
<accession>A0AAD2K2B9</accession>